<evidence type="ECO:0000256" key="1">
    <source>
        <dbReference type="SAM" id="MobiDB-lite"/>
    </source>
</evidence>
<dbReference type="PANTHER" id="PTHR35323:SF2">
    <property type="entry name" value="SAP DOMAIN-CONTAINING PROTEIN"/>
    <property type="match status" value="1"/>
</dbReference>
<sequence>MHLGTNLMPSSGSEKMAAYDSSTKKGKQVLLTVSSSDDDEESGAEGEEESDTSVGEREEDDDVDSSEGEEEGSESMEEEYDNEYIDEDEDFESDQDEGEEFDEDFGEDEGNEAVRDDRSNEDDESEDDHGEKGELADGELCKRVTSLLLRDVCKGDVVMFKQRVFEKKEDNRRKGSEGKLWECQVEVLWSKGLKPLSTLFPLRIKGRNLYRYKTFRLRWSNEAERSNVLKEKHRRGNIARHLRAAVKAKKGSGLCLLSSPQPRNHAASYFSEGSKRCRKSSGSRHHRSRLKQQSEATCSVTQQENRSAKTVRNSLSIRKHAAIASSATHLKKRRRNATPCADCTKYKPKVSSKAPLRQDYCIAGSKRRKGPSSSRRRQKKQLKKHSEAYPRKKQQHQNGRSKKHSKAYPRKDQQEAFSSKAAGTYRNHMTGEYPHINLWQFTRYGHAPALIGTQQRHMVWGSHISQSYAGYGFQVDPRAHANCIVYPRPTPIARNYLPGSSTDHIFRPVLRDGVFPVFYFHGSRQP</sequence>
<dbReference type="AlphaFoldDB" id="A0A2I0A0R8"/>
<proteinExistence type="predicted"/>
<feature type="region of interest" description="Disordered" evidence="1">
    <location>
        <begin position="1"/>
        <end position="134"/>
    </location>
</feature>
<feature type="compositionally biased region" description="Basic residues" evidence="1">
    <location>
        <begin position="391"/>
        <end position="408"/>
    </location>
</feature>
<feature type="compositionally biased region" description="Acidic residues" evidence="1">
    <location>
        <begin position="36"/>
        <end position="111"/>
    </location>
</feature>
<keyword evidence="4" id="KW-1185">Reference proteome</keyword>
<feature type="compositionally biased region" description="Basic residues" evidence="1">
    <location>
        <begin position="276"/>
        <end position="290"/>
    </location>
</feature>
<dbReference type="EMBL" id="KZ452040">
    <property type="protein sequence ID" value="PKA49124.1"/>
    <property type="molecule type" value="Genomic_DNA"/>
</dbReference>
<accession>A0A2I0A0R8</accession>
<protein>
    <submittedName>
        <fullName evidence="3">Zinc finger CCCH domain-containing protein 62</fullName>
    </submittedName>
</protein>
<gene>
    <name evidence="3" type="ORF">AXF42_Ash010809</name>
</gene>
<feature type="region of interest" description="Disordered" evidence="1">
    <location>
        <begin position="324"/>
        <end position="416"/>
    </location>
</feature>
<organism evidence="3 4">
    <name type="scientific">Apostasia shenzhenica</name>
    <dbReference type="NCBI Taxonomy" id="1088818"/>
    <lineage>
        <taxon>Eukaryota</taxon>
        <taxon>Viridiplantae</taxon>
        <taxon>Streptophyta</taxon>
        <taxon>Embryophyta</taxon>
        <taxon>Tracheophyta</taxon>
        <taxon>Spermatophyta</taxon>
        <taxon>Magnoliopsida</taxon>
        <taxon>Liliopsida</taxon>
        <taxon>Asparagales</taxon>
        <taxon>Orchidaceae</taxon>
        <taxon>Apostasioideae</taxon>
        <taxon>Apostasia</taxon>
    </lineage>
</organism>
<dbReference type="Proteomes" id="UP000236161">
    <property type="component" value="Unassembled WGS sequence"/>
</dbReference>
<dbReference type="PANTHER" id="PTHR35323">
    <property type="entry name" value="SAP DOMAIN-CONTAINING PROTEIN"/>
    <property type="match status" value="1"/>
</dbReference>
<feature type="compositionally biased region" description="Basic residues" evidence="1">
    <location>
        <begin position="365"/>
        <end position="383"/>
    </location>
</feature>
<feature type="compositionally biased region" description="Acidic residues" evidence="1">
    <location>
        <begin position="119"/>
        <end position="128"/>
    </location>
</feature>
<feature type="region of interest" description="Disordered" evidence="1">
    <location>
        <begin position="267"/>
        <end position="312"/>
    </location>
</feature>
<evidence type="ECO:0000313" key="3">
    <source>
        <dbReference type="EMBL" id="PKA49124.1"/>
    </source>
</evidence>
<dbReference type="OrthoDB" id="690722at2759"/>
<feature type="compositionally biased region" description="Polar residues" evidence="1">
    <location>
        <begin position="291"/>
        <end position="312"/>
    </location>
</feature>
<reference evidence="3 4" key="1">
    <citation type="journal article" date="2017" name="Nature">
        <title>The Apostasia genome and the evolution of orchids.</title>
        <authorList>
            <person name="Zhang G.Q."/>
            <person name="Liu K.W."/>
            <person name="Li Z."/>
            <person name="Lohaus R."/>
            <person name="Hsiao Y.Y."/>
            <person name="Niu S.C."/>
            <person name="Wang J.Y."/>
            <person name="Lin Y.C."/>
            <person name="Xu Q."/>
            <person name="Chen L.J."/>
            <person name="Yoshida K."/>
            <person name="Fujiwara S."/>
            <person name="Wang Z.W."/>
            <person name="Zhang Y.Q."/>
            <person name="Mitsuda N."/>
            <person name="Wang M."/>
            <person name="Liu G.H."/>
            <person name="Pecoraro L."/>
            <person name="Huang H.X."/>
            <person name="Xiao X.J."/>
            <person name="Lin M."/>
            <person name="Wu X.Y."/>
            <person name="Wu W.L."/>
            <person name="Chen Y.Y."/>
            <person name="Chang S.B."/>
            <person name="Sakamoto S."/>
            <person name="Ohme-Takagi M."/>
            <person name="Yagi M."/>
            <person name="Zeng S.J."/>
            <person name="Shen C.Y."/>
            <person name="Yeh C.M."/>
            <person name="Luo Y.B."/>
            <person name="Tsai W.C."/>
            <person name="Van de Peer Y."/>
            <person name="Liu Z.J."/>
        </authorList>
    </citation>
    <scope>NUCLEOTIDE SEQUENCE [LARGE SCALE GENOMIC DNA]</scope>
    <source>
        <strain evidence="4">cv. Shenzhen</strain>
        <tissue evidence="3">Stem</tissue>
    </source>
</reference>
<feature type="domain" description="DUF7699" evidence="2">
    <location>
        <begin position="175"/>
        <end position="219"/>
    </location>
</feature>
<dbReference type="Pfam" id="PF24766">
    <property type="entry name" value="DUF7699"/>
    <property type="match status" value="1"/>
</dbReference>
<evidence type="ECO:0000313" key="4">
    <source>
        <dbReference type="Proteomes" id="UP000236161"/>
    </source>
</evidence>
<evidence type="ECO:0000259" key="2">
    <source>
        <dbReference type="Pfam" id="PF24766"/>
    </source>
</evidence>
<dbReference type="InterPro" id="IPR056116">
    <property type="entry name" value="DUF7699"/>
</dbReference>
<name>A0A2I0A0R8_9ASPA</name>